<dbReference type="SUPFAM" id="SSF81606">
    <property type="entry name" value="PP2C-like"/>
    <property type="match status" value="1"/>
</dbReference>
<organism evidence="2 3">
    <name type="scientific">Capillimicrobium parvum</name>
    <dbReference type="NCBI Taxonomy" id="2884022"/>
    <lineage>
        <taxon>Bacteria</taxon>
        <taxon>Bacillati</taxon>
        <taxon>Actinomycetota</taxon>
        <taxon>Thermoleophilia</taxon>
        <taxon>Solirubrobacterales</taxon>
        <taxon>Capillimicrobiaceae</taxon>
        <taxon>Capillimicrobium</taxon>
    </lineage>
</organism>
<proteinExistence type="predicted"/>
<dbReference type="EMBL" id="CP087164">
    <property type="protein sequence ID" value="UGS36553.1"/>
    <property type="molecule type" value="Genomic_DNA"/>
</dbReference>
<dbReference type="AlphaFoldDB" id="A0A9E7C1L5"/>
<keyword evidence="3" id="KW-1185">Reference proteome</keyword>
<dbReference type="KEGG" id="sbae:DSM104329_02959"/>
<dbReference type="InterPro" id="IPR015655">
    <property type="entry name" value="PP2C"/>
</dbReference>
<dbReference type="Proteomes" id="UP001162834">
    <property type="component" value="Chromosome"/>
</dbReference>
<dbReference type="PROSITE" id="PS51746">
    <property type="entry name" value="PPM_2"/>
    <property type="match status" value="1"/>
</dbReference>
<accession>A0A9E7C1L5</accession>
<evidence type="ECO:0000259" key="1">
    <source>
        <dbReference type="PROSITE" id="PS51746"/>
    </source>
</evidence>
<dbReference type="RefSeq" id="WP_259310620.1">
    <property type="nucleotide sequence ID" value="NZ_CP087164.1"/>
</dbReference>
<dbReference type="PANTHER" id="PTHR47992">
    <property type="entry name" value="PROTEIN PHOSPHATASE"/>
    <property type="match status" value="1"/>
</dbReference>
<reference evidence="2" key="1">
    <citation type="journal article" date="2022" name="Int. J. Syst. Evol. Microbiol.">
        <title>Pseudomonas aegrilactucae sp. nov. and Pseudomonas morbosilactucae sp. nov., pathogens causing bacterial rot of lettuce in Japan.</title>
        <authorList>
            <person name="Sawada H."/>
            <person name="Fujikawa T."/>
            <person name="Satou M."/>
        </authorList>
    </citation>
    <scope>NUCLEOTIDE SEQUENCE</scope>
    <source>
        <strain evidence="2">0166_1</strain>
    </source>
</reference>
<gene>
    <name evidence="2" type="primary">pstP</name>
    <name evidence="2" type="ORF">DSM104329_02959</name>
</gene>
<dbReference type="Pfam" id="PF13672">
    <property type="entry name" value="PP2C_2"/>
    <property type="match status" value="1"/>
</dbReference>
<evidence type="ECO:0000313" key="2">
    <source>
        <dbReference type="EMBL" id="UGS36553.1"/>
    </source>
</evidence>
<protein>
    <submittedName>
        <fullName evidence="2">PP2C-family Ser/Thr phosphatase</fullName>
        <ecNumber evidence="2">3.1.3.16</ecNumber>
    </submittedName>
</protein>
<dbReference type="CDD" id="cd00143">
    <property type="entry name" value="PP2Cc"/>
    <property type="match status" value="1"/>
</dbReference>
<dbReference type="Gene3D" id="3.60.40.10">
    <property type="entry name" value="PPM-type phosphatase domain"/>
    <property type="match status" value="1"/>
</dbReference>
<name>A0A9E7C1L5_9ACTN</name>
<sequence>MPTLTLECAVRSAPGPRRTHNEDAVFASPRMIAVADGVGGHAAGEVASRAVIDALAHLEKCRLQAPLPDALEAAVARGNDAIAFIAECRPPASGMSTTLTAVALEADYTVANIGDSRAYLYRDGRLVALTRDDSYVQALVDAGHLTAEAARAHPQRNVVLAALDGAAERRPTISRHAARPGDRLLLCSDGLTDVVSEDEVRAALEIAARDRCADRLIALARDAGGRDDLTVVVADVAARPGPDSIWA</sequence>
<keyword evidence="2" id="KW-0378">Hydrolase</keyword>
<dbReference type="InterPro" id="IPR036457">
    <property type="entry name" value="PPM-type-like_dom_sf"/>
</dbReference>
<feature type="domain" description="PPM-type phosphatase" evidence="1">
    <location>
        <begin position="7"/>
        <end position="236"/>
    </location>
</feature>
<dbReference type="SMART" id="SM00332">
    <property type="entry name" value="PP2Cc"/>
    <property type="match status" value="1"/>
</dbReference>
<evidence type="ECO:0000313" key="3">
    <source>
        <dbReference type="Proteomes" id="UP001162834"/>
    </source>
</evidence>
<dbReference type="EC" id="3.1.3.16" evidence="2"/>
<dbReference type="InterPro" id="IPR001932">
    <property type="entry name" value="PPM-type_phosphatase-like_dom"/>
</dbReference>
<dbReference type="GO" id="GO:0004722">
    <property type="term" value="F:protein serine/threonine phosphatase activity"/>
    <property type="evidence" value="ECO:0007669"/>
    <property type="project" value="UniProtKB-EC"/>
</dbReference>
<dbReference type="SMART" id="SM00331">
    <property type="entry name" value="PP2C_SIG"/>
    <property type="match status" value="1"/>
</dbReference>